<sequence>NYSIVCNLHIYYSQFQQQNPIVIKNHSIFRTKDAHMRPLQNQFDFVYTFTTISRAPWQ</sequence>
<protein>
    <submittedName>
        <fullName evidence="1">Uncharacterized protein</fullName>
    </submittedName>
</protein>
<organism evidence="1 2">
    <name type="scientific">Stegodyphus mimosarum</name>
    <name type="common">African social velvet spider</name>
    <dbReference type="NCBI Taxonomy" id="407821"/>
    <lineage>
        <taxon>Eukaryota</taxon>
        <taxon>Metazoa</taxon>
        <taxon>Ecdysozoa</taxon>
        <taxon>Arthropoda</taxon>
        <taxon>Chelicerata</taxon>
        <taxon>Arachnida</taxon>
        <taxon>Araneae</taxon>
        <taxon>Araneomorphae</taxon>
        <taxon>Entelegynae</taxon>
        <taxon>Eresoidea</taxon>
        <taxon>Eresidae</taxon>
        <taxon>Stegodyphus</taxon>
    </lineage>
</organism>
<reference evidence="1 2" key="1">
    <citation type="submission" date="2013-11" db="EMBL/GenBank/DDBJ databases">
        <title>Genome sequencing of Stegodyphus mimosarum.</title>
        <authorList>
            <person name="Bechsgaard J."/>
        </authorList>
    </citation>
    <scope>NUCLEOTIDE SEQUENCE [LARGE SCALE GENOMIC DNA]</scope>
</reference>
<evidence type="ECO:0000313" key="2">
    <source>
        <dbReference type="Proteomes" id="UP000054359"/>
    </source>
</evidence>
<dbReference type="Proteomes" id="UP000054359">
    <property type="component" value="Unassembled WGS sequence"/>
</dbReference>
<feature type="non-terminal residue" evidence="1">
    <location>
        <position position="1"/>
    </location>
</feature>
<evidence type="ECO:0000313" key="1">
    <source>
        <dbReference type="EMBL" id="KFM69902.1"/>
    </source>
</evidence>
<name>A0A087TXR3_STEMI</name>
<feature type="non-terminal residue" evidence="1">
    <location>
        <position position="58"/>
    </location>
</feature>
<dbReference type="EMBL" id="KK117232">
    <property type="protein sequence ID" value="KFM69902.1"/>
    <property type="molecule type" value="Genomic_DNA"/>
</dbReference>
<proteinExistence type="predicted"/>
<dbReference type="AlphaFoldDB" id="A0A087TXR3"/>
<gene>
    <name evidence="1" type="ORF">X975_17796</name>
</gene>
<keyword evidence="2" id="KW-1185">Reference proteome</keyword>
<accession>A0A087TXR3</accession>